<evidence type="ECO:0000259" key="4">
    <source>
        <dbReference type="PROSITE" id="PS51795"/>
    </source>
</evidence>
<proteinExistence type="inferred from homology"/>
<sequence length="171" mass="19353">MSESMSFHAGGLFATRVPYNPETCVGLKAALVEPASAHLHVAEPVRRSARSITMATMRTDRCSNGCTCNTPFCMMTTTPSCVDDYSLLFCKLCDRRMDDCTIYMYMSMGFCTEECRNEYFLEYRYRVAMAMEAESRRTRSEARKKAPVAEGEAAIGYRSIFFTCTEVESFL</sequence>
<dbReference type="AlphaFoldDB" id="A0A1Z5RAG3"/>
<evidence type="ECO:0000256" key="2">
    <source>
        <dbReference type="ARBA" id="ARBA00022723"/>
    </source>
</evidence>
<gene>
    <name evidence="5" type="ORF">SORBI_3007G127900</name>
</gene>
<accession>A0A1Z5RAG3</accession>
<feature type="zinc finger region" description="FLZ-type" evidence="3">
    <location>
        <begin position="85"/>
        <end position="127"/>
    </location>
</feature>
<keyword evidence="2" id="KW-0479">Metal-binding</keyword>
<evidence type="ECO:0000313" key="5">
    <source>
        <dbReference type="EMBL" id="OQU80431.1"/>
    </source>
</evidence>
<dbReference type="GO" id="GO:0046872">
    <property type="term" value="F:metal ion binding"/>
    <property type="evidence" value="ECO:0007669"/>
    <property type="project" value="UniProtKB-KW"/>
</dbReference>
<dbReference type="OrthoDB" id="687441at2759"/>
<dbReference type="PROSITE" id="PS51795">
    <property type="entry name" value="ZF_FLZ"/>
    <property type="match status" value="1"/>
</dbReference>
<protein>
    <recommendedName>
        <fullName evidence="4">FLZ-type domain-containing protein</fullName>
    </recommendedName>
</protein>
<dbReference type="EMBL" id="CM000766">
    <property type="protein sequence ID" value="OQU80431.1"/>
    <property type="molecule type" value="Genomic_DNA"/>
</dbReference>
<evidence type="ECO:0000313" key="6">
    <source>
        <dbReference type="Proteomes" id="UP000000768"/>
    </source>
</evidence>
<dbReference type="InParanoid" id="A0A1Z5RAG3"/>
<dbReference type="InterPro" id="IPR007650">
    <property type="entry name" value="Zf-FLZ_dom"/>
</dbReference>
<reference evidence="6" key="2">
    <citation type="journal article" date="2018" name="Plant J.">
        <title>The Sorghum bicolor reference genome: improved assembly, gene annotations, a transcriptome atlas, and signatures of genome organization.</title>
        <authorList>
            <person name="McCormick R.F."/>
            <person name="Truong S.K."/>
            <person name="Sreedasyam A."/>
            <person name="Jenkins J."/>
            <person name="Shu S."/>
            <person name="Sims D."/>
            <person name="Kennedy M."/>
            <person name="Amirebrahimi M."/>
            <person name="Weers B.D."/>
            <person name="McKinley B."/>
            <person name="Mattison A."/>
            <person name="Morishige D.T."/>
            <person name="Grimwood J."/>
            <person name="Schmutz J."/>
            <person name="Mullet J.E."/>
        </authorList>
    </citation>
    <scope>NUCLEOTIDE SEQUENCE [LARGE SCALE GENOMIC DNA]</scope>
    <source>
        <strain evidence="6">cv. BTx623</strain>
    </source>
</reference>
<reference evidence="5 6" key="1">
    <citation type="journal article" date="2009" name="Nature">
        <title>The Sorghum bicolor genome and the diversification of grasses.</title>
        <authorList>
            <person name="Paterson A.H."/>
            <person name="Bowers J.E."/>
            <person name="Bruggmann R."/>
            <person name="Dubchak I."/>
            <person name="Grimwood J."/>
            <person name="Gundlach H."/>
            <person name="Haberer G."/>
            <person name="Hellsten U."/>
            <person name="Mitros T."/>
            <person name="Poliakov A."/>
            <person name="Schmutz J."/>
            <person name="Spannagl M."/>
            <person name="Tang H."/>
            <person name="Wang X."/>
            <person name="Wicker T."/>
            <person name="Bharti A.K."/>
            <person name="Chapman J."/>
            <person name="Feltus F.A."/>
            <person name="Gowik U."/>
            <person name="Grigoriev I.V."/>
            <person name="Lyons E."/>
            <person name="Maher C.A."/>
            <person name="Martis M."/>
            <person name="Narechania A."/>
            <person name="Otillar R.P."/>
            <person name="Penning B.W."/>
            <person name="Salamov A.A."/>
            <person name="Wang Y."/>
            <person name="Zhang L."/>
            <person name="Carpita N.C."/>
            <person name="Freeling M."/>
            <person name="Gingle A.R."/>
            <person name="Hash C.T."/>
            <person name="Keller B."/>
            <person name="Klein P."/>
            <person name="Kresovich S."/>
            <person name="McCann M.C."/>
            <person name="Ming R."/>
            <person name="Peterson D.G."/>
            <person name="Mehboob-ur-Rahman"/>
            <person name="Ware D."/>
            <person name="Westhoff P."/>
            <person name="Mayer K.F."/>
            <person name="Messing J."/>
            <person name="Rokhsar D.S."/>
        </authorList>
    </citation>
    <scope>NUCLEOTIDE SEQUENCE [LARGE SCALE GENOMIC DNA]</scope>
    <source>
        <strain evidence="6">cv. BTx623</strain>
    </source>
</reference>
<evidence type="ECO:0000256" key="1">
    <source>
        <dbReference type="ARBA" id="ARBA00009374"/>
    </source>
</evidence>
<evidence type="ECO:0000256" key="3">
    <source>
        <dbReference type="PROSITE-ProRule" id="PRU01131"/>
    </source>
</evidence>
<dbReference type="OMA" id="FGGEQYH"/>
<keyword evidence="6" id="KW-1185">Reference proteome</keyword>
<comment type="similarity">
    <text evidence="1">Belongs to the FLZ family.</text>
</comment>
<feature type="domain" description="FLZ-type" evidence="4">
    <location>
        <begin position="85"/>
        <end position="127"/>
    </location>
</feature>
<name>A0A1Z5RAG3_SORBI</name>
<dbReference type="Gramene" id="OQU80431">
    <property type="protein sequence ID" value="OQU80431"/>
    <property type="gene ID" value="SORBI_3007G127900"/>
</dbReference>
<dbReference type="Proteomes" id="UP000000768">
    <property type="component" value="Chromosome 7"/>
</dbReference>
<organism evidence="5 6">
    <name type="scientific">Sorghum bicolor</name>
    <name type="common">Sorghum</name>
    <name type="synonym">Sorghum vulgare</name>
    <dbReference type="NCBI Taxonomy" id="4558"/>
    <lineage>
        <taxon>Eukaryota</taxon>
        <taxon>Viridiplantae</taxon>
        <taxon>Streptophyta</taxon>
        <taxon>Embryophyta</taxon>
        <taxon>Tracheophyta</taxon>
        <taxon>Spermatophyta</taxon>
        <taxon>Magnoliopsida</taxon>
        <taxon>Liliopsida</taxon>
        <taxon>Poales</taxon>
        <taxon>Poaceae</taxon>
        <taxon>PACMAD clade</taxon>
        <taxon>Panicoideae</taxon>
        <taxon>Andropogonodae</taxon>
        <taxon>Andropogoneae</taxon>
        <taxon>Sorghinae</taxon>
        <taxon>Sorghum</taxon>
    </lineage>
</organism>